<reference evidence="2" key="1">
    <citation type="journal article" date="2019" name="Int. J. Syst. Evol. Microbiol.">
        <title>The Global Catalogue of Microorganisms (GCM) 10K type strain sequencing project: providing services to taxonomists for standard genome sequencing and annotation.</title>
        <authorList>
            <consortium name="The Broad Institute Genomics Platform"/>
            <consortium name="The Broad Institute Genome Sequencing Center for Infectious Disease"/>
            <person name="Wu L."/>
            <person name="Ma J."/>
        </authorList>
    </citation>
    <scope>NUCLEOTIDE SEQUENCE [LARGE SCALE GENOMIC DNA]</scope>
    <source>
        <strain evidence="2">JCM 16925</strain>
    </source>
</reference>
<protein>
    <submittedName>
        <fullName evidence="1">Uncharacterized protein</fullName>
    </submittedName>
</protein>
<dbReference type="RefSeq" id="WP_345015714.1">
    <property type="nucleotide sequence ID" value="NZ_BAAAZY010000012.1"/>
</dbReference>
<accession>A0ABP7VKC4</accession>
<name>A0ABP7VKC4_9ACTN</name>
<gene>
    <name evidence="1" type="ORF">GCM10022233_49770</name>
</gene>
<sequence>MLTHVITHVGEGTPVTVRLFRGPDAITLRRGVWLTTAGKTVWCELPP</sequence>
<comment type="caution">
    <text evidence="1">The sequence shown here is derived from an EMBL/GenBank/DDBJ whole genome shotgun (WGS) entry which is preliminary data.</text>
</comment>
<dbReference type="EMBL" id="BAAAZY010000012">
    <property type="protein sequence ID" value="GAA4068168.1"/>
    <property type="molecule type" value="Genomic_DNA"/>
</dbReference>
<dbReference type="Proteomes" id="UP001499984">
    <property type="component" value="Unassembled WGS sequence"/>
</dbReference>
<keyword evidence="2" id="KW-1185">Reference proteome</keyword>
<organism evidence="1 2">
    <name type="scientific">Streptomyces shaanxiensis</name>
    <dbReference type="NCBI Taxonomy" id="653357"/>
    <lineage>
        <taxon>Bacteria</taxon>
        <taxon>Bacillati</taxon>
        <taxon>Actinomycetota</taxon>
        <taxon>Actinomycetes</taxon>
        <taxon>Kitasatosporales</taxon>
        <taxon>Streptomycetaceae</taxon>
        <taxon>Streptomyces</taxon>
    </lineage>
</organism>
<evidence type="ECO:0000313" key="1">
    <source>
        <dbReference type="EMBL" id="GAA4068168.1"/>
    </source>
</evidence>
<proteinExistence type="predicted"/>
<evidence type="ECO:0000313" key="2">
    <source>
        <dbReference type="Proteomes" id="UP001499984"/>
    </source>
</evidence>